<dbReference type="Gene3D" id="3.90.950.10">
    <property type="match status" value="1"/>
</dbReference>
<dbReference type="EMBL" id="JAPMOU010000013">
    <property type="protein sequence ID" value="MDE1462736.1"/>
    <property type="molecule type" value="Genomic_DNA"/>
</dbReference>
<dbReference type="RefSeq" id="WP_274689090.1">
    <property type="nucleotide sequence ID" value="NZ_JAPMOU010000013.1"/>
</dbReference>
<reference evidence="5 6" key="1">
    <citation type="submission" date="2022-11" db="EMBL/GenBank/DDBJ databases">
        <title>Spartinivicinus poritis sp. nov., isolated from scleractinian coral Porites lutea.</title>
        <authorList>
            <person name="Zhang G."/>
            <person name="Cai L."/>
            <person name="Wei Q."/>
        </authorList>
    </citation>
    <scope>NUCLEOTIDE SEQUENCE [LARGE SCALE GENOMIC DNA]</scope>
    <source>
        <strain evidence="5 6">A2-2</strain>
    </source>
</reference>
<dbReference type="Pfam" id="PF02545">
    <property type="entry name" value="Maf"/>
    <property type="match status" value="1"/>
</dbReference>
<keyword evidence="3 4" id="KW-0546">Nucleotide metabolism</keyword>
<sequence length="201" mass="21573">MDVPSIYLASQSPRRRELLEQIKVSYQVLASDVNETPLLNEHPQHYVERIAEAKAEAGWQLLKTSGLAQRPVLAADTAVVLEGTILGKPTSVADAKAMLTDLSGKQHQVMTSVAVVNVDATKLITSITDVVFKSLTESLIDRYCATGEPNDKAGAYGIQGLGAILVAEIKGSYSGVVGLPLTETAELLTQFEVDVWQSHGI</sequence>
<comment type="cofactor">
    <cofactor evidence="1 4">
        <name>a divalent metal cation</name>
        <dbReference type="ChEBI" id="CHEBI:60240"/>
    </cofactor>
</comment>
<dbReference type="PIRSF" id="PIRSF006305">
    <property type="entry name" value="Maf"/>
    <property type="match status" value="1"/>
</dbReference>
<comment type="similarity">
    <text evidence="4">Belongs to the Maf family. YhdE subfamily.</text>
</comment>
<dbReference type="Proteomes" id="UP001528823">
    <property type="component" value="Unassembled WGS sequence"/>
</dbReference>
<dbReference type="PANTHER" id="PTHR43213">
    <property type="entry name" value="BIFUNCTIONAL DTTP/UTP PYROPHOSPHATASE/METHYLTRANSFERASE PROTEIN-RELATED"/>
    <property type="match status" value="1"/>
</dbReference>
<comment type="subcellular location">
    <subcellularLocation>
        <location evidence="4">Cytoplasm</location>
    </subcellularLocation>
</comment>
<dbReference type="NCBIfam" id="TIGR00172">
    <property type="entry name" value="maf"/>
    <property type="match status" value="1"/>
</dbReference>
<protein>
    <recommendedName>
        <fullName evidence="4">dTTP/UTP pyrophosphatase</fullName>
        <shortName evidence="4">dTTPase/UTPase</shortName>
        <ecNumber evidence="4">3.6.1.9</ecNumber>
    </recommendedName>
    <alternativeName>
        <fullName evidence="4">Nucleoside triphosphate pyrophosphatase</fullName>
    </alternativeName>
    <alternativeName>
        <fullName evidence="4">Nucleotide pyrophosphatase</fullName>
        <shortName evidence="4">Nucleotide PPase</shortName>
    </alternativeName>
</protein>
<comment type="caution">
    <text evidence="4">Lacks conserved residue(s) required for the propagation of feature annotation.</text>
</comment>
<evidence type="ECO:0000313" key="6">
    <source>
        <dbReference type="Proteomes" id="UP001528823"/>
    </source>
</evidence>
<evidence type="ECO:0000256" key="3">
    <source>
        <dbReference type="ARBA" id="ARBA00023080"/>
    </source>
</evidence>
<comment type="catalytic activity">
    <reaction evidence="4">
        <text>dTTP + H2O = dTMP + diphosphate + H(+)</text>
        <dbReference type="Rhea" id="RHEA:28534"/>
        <dbReference type="ChEBI" id="CHEBI:15377"/>
        <dbReference type="ChEBI" id="CHEBI:15378"/>
        <dbReference type="ChEBI" id="CHEBI:33019"/>
        <dbReference type="ChEBI" id="CHEBI:37568"/>
        <dbReference type="ChEBI" id="CHEBI:63528"/>
        <dbReference type="EC" id="3.6.1.9"/>
    </reaction>
</comment>
<dbReference type="InterPro" id="IPR003697">
    <property type="entry name" value="Maf-like"/>
</dbReference>
<keyword evidence="4" id="KW-0963">Cytoplasm</keyword>
<proteinExistence type="inferred from homology"/>
<comment type="catalytic activity">
    <reaction evidence="4">
        <text>UTP + H2O = UMP + diphosphate + H(+)</text>
        <dbReference type="Rhea" id="RHEA:29395"/>
        <dbReference type="ChEBI" id="CHEBI:15377"/>
        <dbReference type="ChEBI" id="CHEBI:15378"/>
        <dbReference type="ChEBI" id="CHEBI:33019"/>
        <dbReference type="ChEBI" id="CHEBI:46398"/>
        <dbReference type="ChEBI" id="CHEBI:57865"/>
        <dbReference type="EC" id="3.6.1.9"/>
    </reaction>
</comment>
<dbReference type="CDD" id="cd00555">
    <property type="entry name" value="Maf"/>
    <property type="match status" value="1"/>
</dbReference>
<comment type="function">
    <text evidence="4">Nucleoside triphosphate pyrophosphatase that hydrolyzes dTTP and UTP. May have a dual role in cell division arrest and in preventing the incorporation of modified nucleotides into cellular nucleic acids.</text>
</comment>
<dbReference type="SUPFAM" id="SSF52972">
    <property type="entry name" value="ITPase-like"/>
    <property type="match status" value="1"/>
</dbReference>
<feature type="active site" description="Proton acceptor" evidence="4">
    <location>
        <position position="76"/>
    </location>
</feature>
<accession>A0ABT5U9P7</accession>
<dbReference type="PANTHER" id="PTHR43213:SF5">
    <property type="entry name" value="BIFUNCTIONAL DTTP_UTP PYROPHOSPHATASE_METHYLTRANSFERASE PROTEIN-RELATED"/>
    <property type="match status" value="1"/>
</dbReference>
<feature type="site" description="Important for substrate specificity" evidence="4">
    <location>
        <position position="14"/>
    </location>
</feature>
<evidence type="ECO:0000313" key="5">
    <source>
        <dbReference type="EMBL" id="MDE1462736.1"/>
    </source>
</evidence>
<dbReference type="EC" id="3.6.1.9" evidence="4"/>
<evidence type="ECO:0000256" key="2">
    <source>
        <dbReference type="ARBA" id="ARBA00022801"/>
    </source>
</evidence>
<keyword evidence="6" id="KW-1185">Reference proteome</keyword>
<comment type="caution">
    <text evidence="5">The sequence shown here is derived from an EMBL/GenBank/DDBJ whole genome shotgun (WGS) entry which is preliminary data.</text>
</comment>
<feature type="site" description="Important for substrate specificity" evidence="4">
    <location>
        <position position="77"/>
    </location>
</feature>
<evidence type="ECO:0000256" key="4">
    <source>
        <dbReference type="HAMAP-Rule" id="MF_00528"/>
    </source>
</evidence>
<organism evidence="5 6">
    <name type="scientific">Spartinivicinus poritis</name>
    <dbReference type="NCBI Taxonomy" id="2994640"/>
    <lineage>
        <taxon>Bacteria</taxon>
        <taxon>Pseudomonadati</taxon>
        <taxon>Pseudomonadota</taxon>
        <taxon>Gammaproteobacteria</taxon>
        <taxon>Oceanospirillales</taxon>
        <taxon>Zooshikellaceae</taxon>
        <taxon>Spartinivicinus</taxon>
    </lineage>
</organism>
<keyword evidence="2 4" id="KW-0378">Hydrolase</keyword>
<evidence type="ECO:0000256" key="1">
    <source>
        <dbReference type="ARBA" id="ARBA00001968"/>
    </source>
</evidence>
<dbReference type="HAMAP" id="MF_00528">
    <property type="entry name" value="Maf"/>
    <property type="match status" value="1"/>
</dbReference>
<name>A0ABT5U9P7_9GAMM</name>
<dbReference type="InterPro" id="IPR029001">
    <property type="entry name" value="ITPase-like_fam"/>
</dbReference>
<gene>
    <name evidence="5" type="ORF">ORQ98_12235</name>
</gene>
<feature type="site" description="Important for substrate specificity" evidence="4">
    <location>
        <position position="159"/>
    </location>
</feature>